<evidence type="ECO:0000313" key="1">
    <source>
        <dbReference type="EMBL" id="MBM7703886.1"/>
    </source>
</evidence>
<dbReference type="RefSeq" id="WP_205187880.1">
    <property type="nucleotide sequence ID" value="NZ_JAFBFC010000004.1"/>
</dbReference>
<dbReference type="Gene3D" id="1.20.120.450">
    <property type="entry name" value="dinb family like domain"/>
    <property type="match status" value="1"/>
</dbReference>
<dbReference type="Proteomes" id="UP000809829">
    <property type="component" value="Unassembled WGS sequence"/>
</dbReference>
<protein>
    <recommendedName>
        <fullName evidence="3">DinB family protein</fullName>
    </recommendedName>
</protein>
<sequence>MGNEILRHFVATLAFRGSVAFQNAPSSFATFEAGKEIRSPVEILNHMTNVLTYILQSFGDKQATFEEIKSWDEEVERFYHTLEQIDKDLQEEKQPTTLSIEKMLQGPLSDAMMHVGQLLTLRRLAGCSVERVSYIKAEVKAGHIRPLKK</sequence>
<dbReference type="EMBL" id="JAFBFC010000004">
    <property type="protein sequence ID" value="MBM7703886.1"/>
    <property type="molecule type" value="Genomic_DNA"/>
</dbReference>
<keyword evidence="2" id="KW-1185">Reference proteome</keyword>
<evidence type="ECO:0000313" key="2">
    <source>
        <dbReference type="Proteomes" id="UP000809829"/>
    </source>
</evidence>
<accession>A0ABS2QWM4</accession>
<proteinExistence type="predicted"/>
<evidence type="ECO:0008006" key="3">
    <source>
        <dbReference type="Google" id="ProtNLM"/>
    </source>
</evidence>
<dbReference type="InterPro" id="IPR034660">
    <property type="entry name" value="DinB/YfiT-like"/>
</dbReference>
<dbReference type="SUPFAM" id="SSF109854">
    <property type="entry name" value="DinB/YfiT-like putative metalloenzymes"/>
    <property type="match status" value="1"/>
</dbReference>
<reference evidence="1 2" key="1">
    <citation type="submission" date="2021-01" db="EMBL/GenBank/DDBJ databases">
        <title>Genomic Encyclopedia of Type Strains, Phase IV (KMG-IV): sequencing the most valuable type-strain genomes for metagenomic binning, comparative biology and taxonomic classification.</title>
        <authorList>
            <person name="Goeker M."/>
        </authorList>
    </citation>
    <scope>NUCLEOTIDE SEQUENCE [LARGE SCALE GENOMIC DNA]</scope>
    <source>
        <strain evidence="1 2">DSM 104297</strain>
    </source>
</reference>
<organism evidence="1 2">
    <name type="scientific">Priestia iocasae</name>
    <dbReference type="NCBI Taxonomy" id="2291674"/>
    <lineage>
        <taxon>Bacteria</taxon>
        <taxon>Bacillati</taxon>
        <taxon>Bacillota</taxon>
        <taxon>Bacilli</taxon>
        <taxon>Bacillales</taxon>
        <taxon>Bacillaceae</taxon>
        <taxon>Priestia</taxon>
    </lineage>
</organism>
<name>A0ABS2QWM4_9BACI</name>
<comment type="caution">
    <text evidence="1">The sequence shown here is derived from an EMBL/GenBank/DDBJ whole genome shotgun (WGS) entry which is preliminary data.</text>
</comment>
<gene>
    <name evidence="1" type="ORF">JOC83_002735</name>
</gene>